<dbReference type="RefSeq" id="WP_137089157.1">
    <property type="nucleotide sequence ID" value="NZ_CP028923.1"/>
</dbReference>
<keyword evidence="2" id="KW-1185">Reference proteome</keyword>
<protein>
    <submittedName>
        <fullName evidence="1">Uncharacterized protein</fullName>
    </submittedName>
</protein>
<gene>
    <name evidence="1" type="ORF">DCC35_01720</name>
</gene>
<dbReference type="EMBL" id="CP028923">
    <property type="protein sequence ID" value="QCK13559.1"/>
    <property type="molecule type" value="Genomic_DNA"/>
</dbReference>
<sequence length="300" mass="34647">MFFQGDILVDPSKETVIESVKPDSSVKKLFHYITAGVFSEKVEKESFEAIQLLHKLYTVLQSVEIDNIVRLQVDGEDAYFDSEGLQNDLSTAINKFKNIRDSNSGDFDDLKMILEHADNFFNYFITIDYSSIHEPGKFPIRVRVFGLFKEFEATKTENAERLKLRLSHIFKSQESHQIYLNGKRNRFDAFMKSLRLNLKRNIDSDDIKSLETELMIIGSGSVNKAGDIPMTPSTPLPIFHGYHNLDKKVFYSYQWTDLIVEKEFWVKDIIIISDDGKELARIEETPFFPSKSILFANNNS</sequence>
<accession>A0A4D7JAY1</accession>
<evidence type="ECO:0000313" key="1">
    <source>
        <dbReference type="EMBL" id="QCK13559.1"/>
    </source>
</evidence>
<name>A0A4D7JAY1_9BACT</name>
<dbReference type="AlphaFoldDB" id="A0A4D7JAY1"/>
<proteinExistence type="predicted"/>
<dbReference type="Proteomes" id="UP000298616">
    <property type="component" value="Chromosome"/>
</dbReference>
<evidence type="ECO:0000313" key="2">
    <source>
        <dbReference type="Proteomes" id="UP000298616"/>
    </source>
</evidence>
<reference evidence="1 2" key="1">
    <citation type="submission" date="2018-04" db="EMBL/GenBank/DDBJ databases">
        <title>Complete genome uncultured novel isolate.</title>
        <authorList>
            <person name="Merlino G."/>
        </authorList>
    </citation>
    <scope>NUCLEOTIDE SEQUENCE [LARGE SCALE GENOMIC DNA]</scope>
    <source>
        <strain evidence="2">R1DC9</strain>
    </source>
</reference>
<dbReference type="KEGG" id="fpf:DCC35_01720"/>
<organism evidence="1 2">
    <name type="scientific">Mangrovivirga cuniculi</name>
    <dbReference type="NCBI Taxonomy" id="2715131"/>
    <lineage>
        <taxon>Bacteria</taxon>
        <taxon>Pseudomonadati</taxon>
        <taxon>Bacteroidota</taxon>
        <taxon>Cytophagia</taxon>
        <taxon>Cytophagales</taxon>
        <taxon>Mangrovivirgaceae</taxon>
        <taxon>Mangrovivirga</taxon>
    </lineage>
</organism>
<dbReference type="OrthoDB" id="1159966at2"/>